<evidence type="ECO:0000313" key="2">
    <source>
        <dbReference type="EMBL" id="MBC2397241.1"/>
    </source>
</evidence>
<dbReference type="PANTHER" id="PTHR10859">
    <property type="entry name" value="GLYCOSYL TRANSFERASE"/>
    <property type="match status" value="1"/>
</dbReference>
<feature type="domain" description="Glycosyltransferase 2-like" evidence="1">
    <location>
        <begin position="5"/>
        <end position="162"/>
    </location>
</feature>
<gene>
    <name evidence="2" type="ORF">HGG79_05525</name>
</gene>
<dbReference type="AlphaFoldDB" id="A0A923IZD6"/>
<dbReference type="InterPro" id="IPR029044">
    <property type="entry name" value="Nucleotide-diphossugar_trans"/>
</dbReference>
<protein>
    <submittedName>
        <fullName evidence="2">Glycosyltransferase family 2 protein</fullName>
    </submittedName>
</protein>
<dbReference type="SUPFAM" id="SSF53448">
    <property type="entry name" value="Nucleotide-diphospho-sugar transferases"/>
    <property type="match status" value="1"/>
</dbReference>
<proteinExistence type="predicted"/>
<accession>A0A923IZD6</accession>
<dbReference type="InterPro" id="IPR001173">
    <property type="entry name" value="Glyco_trans_2-like"/>
</dbReference>
<evidence type="ECO:0000313" key="3">
    <source>
        <dbReference type="Proteomes" id="UP000563151"/>
    </source>
</evidence>
<dbReference type="PANTHER" id="PTHR10859:SF114">
    <property type="entry name" value="DOLICHOL-PHOSPHATE MANNOSYLTRANSFERASE"/>
    <property type="match status" value="1"/>
</dbReference>
<dbReference type="CDD" id="cd04179">
    <property type="entry name" value="DPM_DPG-synthase_like"/>
    <property type="match status" value="1"/>
</dbReference>
<dbReference type="Pfam" id="PF00535">
    <property type="entry name" value="Glycos_transf_2"/>
    <property type="match status" value="1"/>
</dbReference>
<dbReference type="Proteomes" id="UP000563151">
    <property type="component" value="Unassembled WGS sequence"/>
</dbReference>
<evidence type="ECO:0000259" key="1">
    <source>
        <dbReference type="Pfam" id="PF00535"/>
    </source>
</evidence>
<organism evidence="2 3">
    <name type="scientific">Clostridium tetanomorphum</name>
    <dbReference type="NCBI Taxonomy" id="1553"/>
    <lineage>
        <taxon>Bacteria</taxon>
        <taxon>Bacillati</taxon>
        <taxon>Bacillota</taxon>
        <taxon>Clostridia</taxon>
        <taxon>Eubacteriales</taxon>
        <taxon>Clostridiaceae</taxon>
        <taxon>Clostridium</taxon>
    </lineage>
</organism>
<keyword evidence="3" id="KW-1185">Reference proteome</keyword>
<dbReference type="GO" id="GO:0006487">
    <property type="term" value="P:protein N-linked glycosylation"/>
    <property type="evidence" value="ECO:0007669"/>
    <property type="project" value="TreeGrafter"/>
</dbReference>
<dbReference type="EMBL" id="JAAZWO010000005">
    <property type="protein sequence ID" value="MBC2397241.1"/>
    <property type="molecule type" value="Genomic_DNA"/>
</dbReference>
<name>A0A923IZD6_CLOTT</name>
<comment type="caution">
    <text evidence="2">The sequence shown here is derived from an EMBL/GenBank/DDBJ whole genome shotgun (WGS) entry which is preliminary data.</text>
</comment>
<dbReference type="Gene3D" id="3.90.550.10">
    <property type="entry name" value="Spore Coat Polysaccharide Biosynthesis Protein SpsA, Chain A"/>
    <property type="match status" value="1"/>
</dbReference>
<sequence>MKYIAIIPAYNEEKCIFNVVKSIKLNNSNIDVLVINDGSTDNTYSEALRAGAKIINLSCNLGIGGAVQTGYIYALYNNYDIAIQIDGDGQHNAKDLNKLINEIKFKNLDMVIGSRFIRSTDYKPSPFRQLGIIYFSKLVSFLCKSPYFDTTSGYRAVNKKMIKLFANYYPKDYPEVETILLANKHNMIVKEIPVDMDERQGGKSSITPLKSIYYMFKVTLSLILQPRIKEVL</sequence>
<reference evidence="2 3" key="1">
    <citation type="submission" date="2020-04" db="EMBL/GenBank/DDBJ databases">
        <title>Genomic insights into acetone-butanol-ethanol (ABE) fermentation by sequencing solventogenic clostridia strains.</title>
        <authorList>
            <person name="Brown S."/>
        </authorList>
    </citation>
    <scope>NUCLEOTIDE SEQUENCE [LARGE SCALE GENOMIC DNA]</scope>
    <source>
        <strain evidence="2 3">DJ011</strain>
    </source>
</reference>
<dbReference type="RefSeq" id="WP_035144258.1">
    <property type="nucleotide sequence ID" value="NZ_JAAZWO010000005.1"/>
</dbReference>